<accession>A0A150FS05</accession>
<keyword evidence="6" id="KW-1185">Reference proteome</keyword>
<evidence type="ECO:0000256" key="2">
    <source>
        <dbReference type="SAM" id="SignalP"/>
    </source>
</evidence>
<name>A0A150FS05_CLOPD</name>
<evidence type="ECO:0008006" key="7">
    <source>
        <dbReference type="Google" id="ProtNLM"/>
    </source>
</evidence>
<keyword evidence="2" id="KW-0732">Signal</keyword>
<dbReference type="EMBL" id="LSFY01000001">
    <property type="protein sequence ID" value="KXZ40384.1"/>
    <property type="molecule type" value="Genomic_DNA"/>
</dbReference>
<evidence type="ECO:0000313" key="3">
    <source>
        <dbReference type="EMBL" id="KXZ40384.1"/>
    </source>
</evidence>
<evidence type="ECO:0000256" key="1">
    <source>
        <dbReference type="SAM" id="Coils"/>
    </source>
</evidence>
<dbReference type="OrthoDB" id="1787349at2"/>
<dbReference type="AlphaFoldDB" id="A0A150FS05"/>
<reference evidence="3 5" key="1">
    <citation type="submission" date="2016-02" db="EMBL/GenBank/DDBJ databases">
        <title>Draft genome sequence for Clostridium paradoxum JW-YL-7.</title>
        <authorList>
            <person name="Utturkar S.M."/>
            <person name="Lancaster A."/>
            <person name="Poole F.L."/>
            <person name="Adams M.W."/>
            <person name="Brown S.D."/>
        </authorList>
    </citation>
    <scope>NUCLEOTIDE SEQUENCE [LARGE SCALE GENOMIC DNA]</scope>
    <source>
        <strain evidence="3 5">JW-YL-7</strain>
    </source>
</reference>
<sequence precursor="true">MKKVVFFALVATLILSASIFSFADTKSEEPSWFNEMTTWKREKIAQALKEGRITQEQAERMNERLNEKIEYHRQNGFECPNNLDERNNGFRKQRKRFKKECQNCTNENLNIIESAPLQ</sequence>
<protein>
    <recommendedName>
        <fullName evidence="7">DUF2680 domain-containing protein</fullName>
    </recommendedName>
</protein>
<gene>
    <name evidence="3" type="ORF">JWYL7_1459</name>
    <name evidence="4" type="ORF">SAMN05661008_00062</name>
</gene>
<evidence type="ECO:0000313" key="6">
    <source>
        <dbReference type="Proteomes" id="UP000323392"/>
    </source>
</evidence>
<feature type="chain" id="PRO_5015051197" description="DUF2680 domain-containing protein" evidence="2">
    <location>
        <begin position="24"/>
        <end position="118"/>
    </location>
</feature>
<reference evidence="4 6" key="2">
    <citation type="submission" date="2016-11" db="EMBL/GenBank/DDBJ databases">
        <authorList>
            <person name="Varghese N."/>
            <person name="Submissions S."/>
        </authorList>
    </citation>
    <scope>NUCLEOTIDE SEQUENCE [LARGE SCALE GENOMIC DNA]</scope>
    <source>
        <strain evidence="4 6">DSM 7308</strain>
    </source>
</reference>
<feature type="signal peptide" evidence="2">
    <location>
        <begin position="1"/>
        <end position="23"/>
    </location>
</feature>
<keyword evidence="1" id="KW-0175">Coiled coil</keyword>
<organism evidence="3 5">
    <name type="scientific">Alkalithermobacter thermoalcaliphilus JW-YL-7 = DSM 7308</name>
    <dbReference type="NCBI Taxonomy" id="1121328"/>
    <lineage>
        <taxon>Bacteria</taxon>
        <taxon>Bacillati</taxon>
        <taxon>Bacillota</taxon>
        <taxon>Clostridia</taxon>
        <taxon>Peptostreptococcales</taxon>
        <taxon>Tepidibacteraceae</taxon>
        <taxon>Alkalithermobacter</taxon>
    </lineage>
</organism>
<comment type="caution">
    <text evidence="3">The sequence shown here is derived from an EMBL/GenBank/DDBJ whole genome shotgun (WGS) entry which is preliminary data.</text>
</comment>
<dbReference type="EMBL" id="FRBG01000001">
    <property type="protein sequence ID" value="SHK35117.1"/>
    <property type="molecule type" value="Genomic_DNA"/>
</dbReference>
<evidence type="ECO:0000313" key="5">
    <source>
        <dbReference type="Proteomes" id="UP000092605"/>
    </source>
</evidence>
<dbReference type="Proteomes" id="UP000092605">
    <property type="component" value="Unassembled WGS sequence"/>
</dbReference>
<proteinExistence type="predicted"/>
<feature type="coiled-coil region" evidence="1">
    <location>
        <begin position="48"/>
        <end position="75"/>
    </location>
</feature>
<dbReference type="STRING" id="1121328.JWYL7_1459"/>
<dbReference type="Proteomes" id="UP000323392">
    <property type="component" value="Unassembled WGS sequence"/>
</dbReference>
<dbReference type="PATRIC" id="fig|1121328.3.peg.1468"/>
<evidence type="ECO:0000313" key="4">
    <source>
        <dbReference type="EMBL" id="SHK35117.1"/>
    </source>
</evidence>
<dbReference type="RefSeq" id="WP_066071154.1">
    <property type="nucleotide sequence ID" value="NZ_FRBG01000001.1"/>
</dbReference>